<dbReference type="AlphaFoldDB" id="A0A814PCQ4"/>
<feature type="compositionally biased region" description="Low complexity" evidence="1">
    <location>
        <begin position="270"/>
        <end position="286"/>
    </location>
</feature>
<feature type="compositionally biased region" description="Basic and acidic residues" evidence="1">
    <location>
        <begin position="1"/>
        <end position="10"/>
    </location>
</feature>
<evidence type="ECO:0000313" key="3">
    <source>
        <dbReference type="EMBL" id="CAF1250359.1"/>
    </source>
</evidence>
<dbReference type="EMBL" id="CAJNOK010016714">
    <property type="protein sequence ID" value="CAF1250359.1"/>
    <property type="molecule type" value="Genomic_DNA"/>
</dbReference>
<evidence type="ECO:0000313" key="5">
    <source>
        <dbReference type="EMBL" id="CAF4057806.1"/>
    </source>
</evidence>
<dbReference type="EMBL" id="CAJNOQ010005580">
    <property type="protein sequence ID" value="CAF1103875.1"/>
    <property type="molecule type" value="Genomic_DNA"/>
</dbReference>
<sequence>EEPDDFDRRTPKTIRSTTVTTNGTLPNDDLTCGLRSKDLRSVIEKKRLNFSRSRSSSDSEGDGNDNGKNKQRRISPTNRPTSFQDNDTHTNHPQHRGRSLSNVENVINSGLVITSTDQTTPSTNSQFADAKRRSFSRASSVASNNRLTLNGDSVDGSNNDNNMNILSTSISTDRTRSLSIEHRLANPSQMSIASRTSVRFSTPRESTVFTKTDAPPVIRLLQSQAHDNESLRSFIEHQRQQSTPSHQEHTPIIEEEATLKTSVVDNTIPATTTTTTSPVNSVSPTIKVPATKKNSNHNGSGNSTILHSTKSNAIVPTTIVNGHINNNQDHSSSSSSPQQSSSVLCALRQSLINHKHHNQQKSDTNIKQSSNDGDKIKRHHSSDYITSTTSTLNAKKTSLINDDSSTKRRVCCTIL</sequence>
<feature type="region of interest" description="Disordered" evidence="1">
    <location>
        <begin position="270"/>
        <end position="307"/>
    </location>
</feature>
<evidence type="ECO:0000256" key="1">
    <source>
        <dbReference type="SAM" id="MobiDB-lite"/>
    </source>
</evidence>
<dbReference type="Proteomes" id="UP000682733">
    <property type="component" value="Unassembled WGS sequence"/>
</dbReference>
<evidence type="ECO:0000313" key="2">
    <source>
        <dbReference type="EMBL" id="CAF1103875.1"/>
    </source>
</evidence>
<feature type="compositionally biased region" description="Polar residues" evidence="1">
    <location>
        <begin position="13"/>
        <end position="25"/>
    </location>
</feature>
<feature type="compositionally biased region" description="Low complexity" evidence="1">
    <location>
        <begin position="331"/>
        <end position="342"/>
    </location>
</feature>
<evidence type="ECO:0000313" key="6">
    <source>
        <dbReference type="Proteomes" id="UP000663829"/>
    </source>
</evidence>
<evidence type="ECO:0000313" key="4">
    <source>
        <dbReference type="EMBL" id="CAF3868639.1"/>
    </source>
</evidence>
<name>A0A814PCQ4_9BILA</name>
<dbReference type="Proteomes" id="UP000677228">
    <property type="component" value="Unassembled WGS sequence"/>
</dbReference>
<comment type="caution">
    <text evidence="2">The sequence shown here is derived from an EMBL/GenBank/DDBJ whole genome shotgun (WGS) entry which is preliminary data.</text>
</comment>
<feature type="region of interest" description="Disordered" evidence="1">
    <location>
        <begin position="1"/>
        <end position="103"/>
    </location>
</feature>
<feature type="compositionally biased region" description="Polar residues" evidence="1">
    <location>
        <begin position="74"/>
        <end position="85"/>
    </location>
</feature>
<dbReference type="EMBL" id="CAJOBC010005581">
    <property type="protein sequence ID" value="CAF3868639.1"/>
    <property type="molecule type" value="Genomic_DNA"/>
</dbReference>
<reference evidence="2" key="1">
    <citation type="submission" date="2021-02" db="EMBL/GenBank/DDBJ databases">
        <authorList>
            <person name="Nowell W R."/>
        </authorList>
    </citation>
    <scope>NUCLEOTIDE SEQUENCE</scope>
</reference>
<feature type="compositionally biased region" description="Polar residues" evidence="1">
    <location>
        <begin position="361"/>
        <end position="371"/>
    </location>
</feature>
<organism evidence="2 6">
    <name type="scientific">Didymodactylos carnosus</name>
    <dbReference type="NCBI Taxonomy" id="1234261"/>
    <lineage>
        <taxon>Eukaryota</taxon>
        <taxon>Metazoa</taxon>
        <taxon>Spiralia</taxon>
        <taxon>Gnathifera</taxon>
        <taxon>Rotifera</taxon>
        <taxon>Eurotatoria</taxon>
        <taxon>Bdelloidea</taxon>
        <taxon>Philodinida</taxon>
        <taxon>Philodinidae</taxon>
        <taxon>Didymodactylos</taxon>
    </lineage>
</organism>
<proteinExistence type="predicted"/>
<dbReference type="Proteomes" id="UP000663829">
    <property type="component" value="Unassembled WGS sequence"/>
</dbReference>
<keyword evidence="6" id="KW-1185">Reference proteome</keyword>
<protein>
    <submittedName>
        <fullName evidence="2">Uncharacterized protein</fullName>
    </submittedName>
</protein>
<feature type="region of interest" description="Disordered" evidence="1">
    <location>
        <begin position="355"/>
        <end position="384"/>
    </location>
</feature>
<dbReference type="Proteomes" id="UP000681722">
    <property type="component" value="Unassembled WGS sequence"/>
</dbReference>
<accession>A0A814PCQ4</accession>
<feature type="region of interest" description="Disordered" evidence="1">
    <location>
        <begin position="322"/>
        <end position="342"/>
    </location>
</feature>
<gene>
    <name evidence="2" type="ORF">GPM918_LOCUS18886</name>
    <name evidence="3" type="ORF">OVA965_LOCUS26249</name>
    <name evidence="4" type="ORF">SRO942_LOCUS18884</name>
    <name evidence="5" type="ORF">TMI583_LOCUS26986</name>
</gene>
<feature type="compositionally biased region" description="Basic and acidic residues" evidence="1">
    <location>
        <begin position="35"/>
        <end position="47"/>
    </location>
</feature>
<dbReference type="EMBL" id="CAJOBA010038264">
    <property type="protein sequence ID" value="CAF4057806.1"/>
    <property type="molecule type" value="Genomic_DNA"/>
</dbReference>
<feature type="non-terminal residue" evidence="2">
    <location>
        <position position="1"/>
    </location>
</feature>